<comment type="caution">
    <text evidence="2">The sequence shown here is derived from an EMBL/GenBank/DDBJ whole genome shotgun (WGS) entry which is preliminary data.</text>
</comment>
<keyword evidence="1" id="KW-0812">Transmembrane</keyword>
<keyword evidence="1" id="KW-0472">Membrane</keyword>
<organism evidence="2 3">
    <name type="scientific">Solibacillus kalamii</name>
    <dbReference type="NCBI Taxonomy" id="1748298"/>
    <lineage>
        <taxon>Bacteria</taxon>
        <taxon>Bacillati</taxon>
        <taxon>Bacillota</taxon>
        <taxon>Bacilli</taxon>
        <taxon>Bacillales</taxon>
        <taxon>Caryophanaceae</taxon>
        <taxon>Solibacillus</taxon>
    </lineage>
</organism>
<feature type="transmembrane region" description="Helical" evidence="1">
    <location>
        <begin position="41"/>
        <end position="67"/>
    </location>
</feature>
<feature type="transmembrane region" description="Helical" evidence="1">
    <location>
        <begin position="12"/>
        <end position="35"/>
    </location>
</feature>
<dbReference type="PANTHER" id="PTHR40078:SF1">
    <property type="entry name" value="INTEGRAL MEMBRANE PROTEIN"/>
    <property type="match status" value="1"/>
</dbReference>
<evidence type="ECO:0000313" key="2">
    <source>
        <dbReference type="EMBL" id="OUZ38539.1"/>
    </source>
</evidence>
<evidence type="ECO:0000256" key="1">
    <source>
        <dbReference type="SAM" id="Phobius"/>
    </source>
</evidence>
<gene>
    <name evidence="2" type="ORF">CBM15_12355</name>
</gene>
<dbReference type="Pfam" id="PF19700">
    <property type="entry name" value="DUF6198"/>
    <property type="match status" value="1"/>
</dbReference>
<sequence length="219" mass="24206">MNHTITITKRISIYIIGLFLLSLGATFSILAGIGVSPVTSLPYALALTTPLSVGITTVFANFAFIILQAIILKEIRWKNFFIQLIISFLFGFFMDFTIWLTKGLPEATSIVLIIVYLAISLIIIALALLLYFTANLPTMPYDSLTYVIANTWKMPFSKAKITSDMLNVVLSLVICLLFIQSFGAIGIGTFIAAYGIGKIVGVLLHKLQPSLKQWVYKNN</sequence>
<keyword evidence="1" id="KW-1133">Transmembrane helix</keyword>
<protein>
    <recommendedName>
        <fullName evidence="4">YitT family protein</fullName>
    </recommendedName>
</protein>
<name>A0ABX3ZFP3_9BACL</name>
<dbReference type="RefSeq" id="WP_087617768.1">
    <property type="nucleotide sequence ID" value="NZ_JAFBEY010000006.1"/>
</dbReference>
<proteinExistence type="predicted"/>
<reference evidence="2 3" key="1">
    <citation type="journal article" date="2017" name="Int. J. Syst. Evol. Microbiol.">
        <title>Solibacillus kalamii sp. nov., isolated from a high-efficiency particulate arrestance filter system used in the International Space Station.</title>
        <authorList>
            <person name="Checinska Sielaff A."/>
            <person name="Kumar R.M."/>
            <person name="Pal D."/>
            <person name="Mayilraj S."/>
            <person name="Venkateswaran K."/>
        </authorList>
    </citation>
    <scope>NUCLEOTIDE SEQUENCE [LARGE SCALE GENOMIC DNA]</scope>
    <source>
        <strain evidence="2 3">ISSFR-015</strain>
    </source>
</reference>
<feature type="transmembrane region" description="Helical" evidence="1">
    <location>
        <begin position="161"/>
        <end position="179"/>
    </location>
</feature>
<evidence type="ECO:0000313" key="3">
    <source>
        <dbReference type="Proteomes" id="UP000196594"/>
    </source>
</evidence>
<feature type="transmembrane region" description="Helical" evidence="1">
    <location>
        <begin position="107"/>
        <end position="132"/>
    </location>
</feature>
<keyword evidence="3" id="KW-1185">Reference proteome</keyword>
<dbReference type="PANTHER" id="PTHR40078">
    <property type="entry name" value="INTEGRAL MEMBRANE PROTEIN-RELATED"/>
    <property type="match status" value="1"/>
</dbReference>
<feature type="transmembrane region" description="Helical" evidence="1">
    <location>
        <begin position="79"/>
        <end position="101"/>
    </location>
</feature>
<dbReference type="InterPro" id="IPR038750">
    <property type="entry name" value="YczE/YyaS-like"/>
</dbReference>
<dbReference type="Proteomes" id="UP000196594">
    <property type="component" value="Unassembled WGS sequence"/>
</dbReference>
<accession>A0ABX3ZFP3</accession>
<evidence type="ECO:0008006" key="4">
    <source>
        <dbReference type="Google" id="ProtNLM"/>
    </source>
</evidence>
<dbReference type="EMBL" id="NHNT01000008">
    <property type="protein sequence ID" value="OUZ38539.1"/>
    <property type="molecule type" value="Genomic_DNA"/>
</dbReference>